<evidence type="ECO:0000259" key="4">
    <source>
        <dbReference type="Pfam" id="PF00139"/>
    </source>
</evidence>
<comment type="caution">
    <text evidence="5">The sequence shown here is derived from an EMBL/GenBank/DDBJ whole genome shotgun (WGS) entry which is preliminary data.</text>
</comment>
<organism evidence="5 6">
    <name type="scientific">Marchantia polymorpha subsp. ruderalis</name>
    <dbReference type="NCBI Taxonomy" id="1480154"/>
    <lineage>
        <taxon>Eukaryota</taxon>
        <taxon>Viridiplantae</taxon>
        <taxon>Streptophyta</taxon>
        <taxon>Embryophyta</taxon>
        <taxon>Marchantiophyta</taxon>
        <taxon>Marchantiopsida</taxon>
        <taxon>Marchantiidae</taxon>
        <taxon>Marchantiales</taxon>
        <taxon>Marchantiaceae</taxon>
        <taxon>Marchantia</taxon>
    </lineage>
</organism>
<feature type="signal peptide" evidence="3">
    <location>
        <begin position="1"/>
        <end position="29"/>
    </location>
</feature>
<protein>
    <recommendedName>
        <fullName evidence="4">Legume lectin domain-containing protein</fullName>
    </recommendedName>
</protein>
<keyword evidence="6" id="KW-1185">Reference proteome</keyword>
<dbReference type="PANTHER" id="PTHR32401:SF49">
    <property type="entry name" value="OS10G0129200 PROTEIN"/>
    <property type="match status" value="1"/>
</dbReference>
<dbReference type="InterPro" id="IPR001220">
    <property type="entry name" value="Legume_lectin_dom"/>
</dbReference>
<reference evidence="5" key="1">
    <citation type="submission" date="2016-03" db="EMBL/GenBank/DDBJ databases">
        <title>Mechanisms controlling the formation of the plant cell surface in tip-growing cells are functionally conserved among land plants.</title>
        <authorList>
            <person name="Honkanen S."/>
            <person name="Jones V.A."/>
            <person name="Morieri G."/>
            <person name="Champion C."/>
            <person name="Hetherington A.J."/>
            <person name="Kelly S."/>
            <person name="Saint-Marcoux D."/>
            <person name="Proust H."/>
            <person name="Prescott H."/>
            <person name="Dolan L."/>
        </authorList>
    </citation>
    <scope>NUCLEOTIDE SEQUENCE [LARGE SCALE GENOMIC DNA]</scope>
    <source>
        <tissue evidence="5">Whole gametophyte</tissue>
    </source>
</reference>
<dbReference type="InterPro" id="IPR013320">
    <property type="entry name" value="ConA-like_dom_sf"/>
</dbReference>
<dbReference type="InterPro" id="IPR019825">
    <property type="entry name" value="Lectin_legB_Mn/Ca_BS"/>
</dbReference>
<evidence type="ECO:0000256" key="3">
    <source>
        <dbReference type="SAM" id="SignalP"/>
    </source>
</evidence>
<keyword evidence="2" id="KW-0430">Lectin</keyword>
<dbReference type="GO" id="GO:0030246">
    <property type="term" value="F:carbohydrate binding"/>
    <property type="evidence" value="ECO:0007669"/>
    <property type="project" value="UniProtKB-KW"/>
</dbReference>
<evidence type="ECO:0000313" key="6">
    <source>
        <dbReference type="Proteomes" id="UP000077202"/>
    </source>
</evidence>
<feature type="domain" description="Legume lectin" evidence="4">
    <location>
        <begin position="32"/>
        <end position="245"/>
    </location>
</feature>
<dbReference type="EMBL" id="LVLJ01000465">
    <property type="protein sequence ID" value="OAE33960.1"/>
    <property type="molecule type" value="Genomic_DNA"/>
</dbReference>
<gene>
    <name evidence="5" type="ORF">AXG93_3005s1060</name>
</gene>
<sequence>MVSSSWIVSLLAISLVRVVLLLDVVPVEGQDTSFVFDSFDCLKDNHLQCTGDSSSTADGQLNLTDASRGSTGRVLYLPGIRLLDPETSQVSFFSTNFTFSMVGDYPRPGEGLAFIMMSNPIFEGSGGGFLGVYGPDGHAGTQTLAVEFDTLKNVRSGHFRFNDINGNHVGVDLESINSIVQVDAGSFGIVLSREATLTAWVDYFAPTGKLSGRLQVRISRTSSRPRTPLLSYEIDLSKIFTDSPVTTT</sequence>
<evidence type="ECO:0000256" key="2">
    <source>
        <dbReference type="ARBA" id="ARBA00022734"/>
    </source>
</evidence>
<dbReference type="SUPFAM" id="SSF49899">
    <property type="entry name" value="Concanavalin A-like lectins/glucanases"/>
    <property type="match status" value="1"/>
</dbReference>
<dbReference type="AlphaFoldDB" id="A0A176WLC4"/>
<keyword evidence="3" id="KW-0732">Signal</keyword>
<comment type="similarity">
    <text evidence="1">Belongs to the leguminous lectin family.</text>
</comment>
<evidence type="ECO:0000256" key="1">
    <source>
        <dbReference type="ARBA" id="ARBA00007606"/>
    </source>
</evidence>
<feature type="chain" id="PRO_5008052584" description="Legume lectin domain-containing protein" evidence="3">
    <location>
        <begin position="30"/>
        <end position="248"/>
    </location>
</feature>
<evidence type="ECO:0000313" key="5">
    <source>
        <dbReference type="EMBL" id="OAE33960.1"/>
    </source>
</evidence>
<dbReference type="Gene3D" id="2.60.120.200">
    <property type="match status" value="1"/>
</dbReference>
<dbReference type="PANTHER" id="PTHR32401">
    <property type="entry name" value="CONCANAVALIN A-LIKE LECTIN FAMILY PROTEIN"/>
    <property type="match status" value="1"/>
</dbReference>
<dbReference type="Pfam" id="PF00139">
    <property type="entry name" value="Lectin_legB"/>
    <property type="match status" value="1"/>
</dbReference>
<accession>A0A176WLC4</accession>
<dbReference type="Proteomes" id="UP000077202">
    <property type="component" value="Unassembled WGS sequence"/>
</dbReference>
<name>A0A176WLC4_MARPO</name>
<dbReference type="CDD" id="cd06899">
    <property type="entry name" value="lectin_legume_LecRK_Arcelin_ConA"/>
    <property type="match status" value="1"/>
</dbReference>
<dbReference type="PROSITE" id="PS00307">
    <property type="entry name" value="LECTIN_LEGUME_BETA"/>
    <property type="match status" value="1"/>
</dbReference>
<dbReference type="InterPro" id="IPR050258">
    <property type="entry name" value="Leguminous_Lectin"/>
</dbReference>
<proteinExistence type="inferred from homology"/>